<feature type="compositionally biased region" description="Basic and acidic residues" evidence="1">
    <location>
        <begin position="807"/>
        <end position="828"/>
    </location>
</feature>
<dbReference type="AlphaFoldDB" id="A0A7T9DJF5"/>
<keyword evidence="2" id="KW-0812">Transmembrane</keyword>
<organism evidence="3">
    <name type="scientific">Candidatus Iainarchaeum sp</name>
    <dbReference type="NCBI Taxonomy" id="3101447"/>
    <lineage>
        <taxon>Archaea</taxon>
        <taxon>Candidatus Iainarchaeota</taxon>
        <taxon>Candidatus Iainarchaeia</taxon>
        <taxon>Candidatus Iainarchaeales</taxon>
        <taxon>Candidatus Iainarchaeaceae</taxon>
        <taxon>Candidatus Iainarchaeum</taxon>
    </lineage>
</organism>
<dbReference type="Pfam" id="PF11617">
    <property type="entry name" value="Cu-binding_MopE"/>
    <property type="match status" value="2"/>
</dbReference>
<protein>
    <submittedName>
        <fullName evidence="3">Putative metal-binding motif-containing protein</fullName>
    </submittedName>
</protein>
<keyword evidence="2" id="KW-1133">Transmembrane helix</keyword>
<accession>A0A7T9DJF5</accession>
<evidence type="ECO:0000256" key="2">
    <source>
        <dbReference type="SAM" id="Phobius"/>
    </source>
</evidence>
<feature type="transmembrane region" description="Helical" evidence="2">
    <location>
        <begin position="727"/>
        <end position="748"/>
    </location>
</feature>
<feature type="compositionally biased region" description="Basic and acidic residues" evidence="1">
    <location>
        <begin position="785"/>
        <end position="797"/>
    </location>
</feature>
<sequence length="828" mass="89969">MKAFIIFLAFLLFVGGAWGLAQEPPSTLDETLEGIVHNGIDVSYTPLAWSSQYNLPQSYFSVDTVDFYDNAIDFSGVAYFALGLSYLQNPQLADLDLNQNTQQEIVAIADRILPFVWTPEGTDFGTHHKGTLPNSVITNVVPQVQGIYGPSNVCHDIAVAYNAWGVPESTTNALTTSNLDSISGIGTLFLLAANSNTPNKQNYITTATNMGNLLLSAMVTPPTESFGIHPEQVMDDYNNSLPVGMLPREFTVKTDSPDSALCTDGGTIKVQENEKTQLAFTAIFFDRLHQQTKDERYQRAKDYIIDGILSLQECDGSFRNYSRWEGPGTRVITCTPSDGSAEYEPYPSNATLADTRGLIQDNAVLLYLLQLAEPNIYDEKPRYRTAVQFLLELEEKDIGNGFRKNGSPLRYASYSLPEKNEPFARLLLSNVFLQSSCRESSSDTEKRLQAKAYNLMNASNGFIQTEIESKIAKAVGPNVGPHFAAIAATANSWKIISKGCEDCVDVDGDGFIDGACAGDTVKYDCNENDNKVFPGATEICDLVDNDCDGHVDDGFDADNDGVSVCANDCNDNDDKIYPGAKELLDEKDNDCNEKADDTGIVVRVMDDLNNGIPDIQVRFVTHGNACVNSFAQRVENIPSIVAQCKIEAECTTDLTGTCLGFFEKNGEYEAIAAVGNEALFSDAQTFIIGNRIDLNMQTTTGVNAATVNGNGTSGATNATQASGDGSYLFLGLVVILLVIAGVGVALFYRMGKMPRITLNLDNKPTTPKTASMPARPMSPPASMPRKVDAPQGLKKEMPAPSAPAPRIPREPNKPKWKGSDKTMPKESQ</sequence>
<keyword evidence="2" id="KW-0472">Membrane</keyword>
<feature type="region of interest" description="Disordered" evidence="1">
    <location>
        <begin position="758"/>
        <end position="828"/>
    </location>
</feature>
<dbReference type="EMBL" id="CP064981">
    <property type="protein sequence ID" value="QQR92351.1"/>
    <property type="molecule type" value="Genomic_DNA"/>
</dbReference>
<evidence type="ECO:0000256" key="1">
    <source>
        <dbReference type="SAM" id="MobiDB-lite"/>
    </source>
</evidence>
<gene>
    <name evidence="3" type="ORF">IPJ89_04310</name>
</gene>
<feature type="compositionally biased region" description="Polar residues" evidence="1">
    <location>
        <begin position="759"/>
        <end position="769"/>
    </location>
</feature>
<dbReference type="InterPro" id="IPR021655">
    <property type="entry name" value="Put_metal-bd"/>
</dbReference>
<name>A0A7T9DJF5_9ARCH</name>
<proteinExistence type="predicted"/>
<dbReference type="Proteomes" id="UP000596004">
    <property type="component" value="Chromosome"/>
</dbReference>
<reference evidence="3" key="1">
    <citation type="submission" date="2020-11" db="EMBL/GenBank/DDBJ databases">
        <title>Connecting structure to function with the recovery of over 1000 high-quality activated sludge metagenome-assembled genomes encoding full-length rRNA genes using long-read sequencing.</title>
        <authorList>
            <person name="Singleton C.M."/>
            <person name="Petriglieri F."/>
            <person name="Kristensen J.M."/>
            <person name="Kirkegaard R.H."/>
            <person name="Michaelsen T.Y."/>
            <person name="Andersen M.H."/>
            <person name="Karst S.M."/>
            <person name="Dueholm M.S."/>
            <person name="Nielsen P.H."/>
            <person name="Albertsen M."/>
        </authorList>
    </citation>
    <scope>NUCLEOTIDE SEQUENCE</scope>
    <source>
        <strain evidence="3">Fred_18-Q3-R57-64_BAT3C.431</strain>
    </source>
</reference>
<evidence type="ECO:0000313" key="3">
    <source>
        <dbReference type="EMBL" id="QQR92351.1"/>
    </source>
</evidence>